<keyword evidence="3 5" id="KW-1133">Transmembrane helix</keyword>
<feature type="domain" description="O-antigen ligase-related" evidence="6">
    <location>
        <begin position="205"/>
        <end position="351"/>
    </location>
</feature>
<evidence type="ECO:0000256" key="3">
    <source>
        <dbReference type="ARBA" id="ARBA00022989"/>
    </source>
</evidence>
<dbReference type="InterPro" id="IPR007016">
    <property type="entry name" value="O-antigen_ligase-rel_domated"/>
</dbReference>
<feature type="transmembrane region" description="Helical" evidence="5">
    <location>
        <begin position="334"/>
        <end position="359"/>
    </location>
</feature>
<dbReference type="GO" id="GO:0016020">
    <property type="term" value="C:membrane"/>
    <property type="evidence" value="ECO:0007669"/>
    <property type="project" value="UniProtKB-SubCell"/>
</dbReference>
<feature type="transmembrane region" description="Helical" evidence="5">
    <location>
        <begin position="108"/>
        <end position="129"/>
    </location>
</feature>
<dbReference type="PANTHER" id="PTHR37422:SF13">
    <property type="entry name" value="LIPOPOLYSACCHARIDE BIOSYNTHESIS PROTEIN PA4999-RELATED"/>
    <property type="match status" value="1"/>
</dbReference>
<evidence type="ECO:0000259" key="6">
    <source>
        <dbReference type="Pfam" id="PF04932"/>
    </source>
</evidence>
<organism evidence="7">
    <name type="scientific">Symploca sp. SIO1C4</name>
    <dbReference type="NCBI Taxonomy" id="2607765"/>
    <lineage>
        <taxon>Bacteria</taxon>
        <taxon>Bacillati</taxon>
        <taxon>Cyanobacteriota</taxon>
        <taxon>Cyanophyceae</taxon>
        <taxon>Coleofasciculales</taxon>
        <taxon>Coleofasciculaceae</taxon>
        <taxon>Symploca</taxon>
    </lineage>
</organism>
<keyword evidence="4 5" id="KW-0472">Membrane</keyword>
<evidence type="ECO:0000256" key="5">
    <source>
        <dbReference type="SAM" id="Phobius"/>
    </source>
</evidence>
<feature type="transmembrane region" description="Helical" evidence="5">
    <location>
        <begin position="384"/>
        <end position="402"/>
    </location>
</feature>
<evidence type="ECO:0000256" key="2">
    <source>
        <dbReference type="ARBA" id="ARBA00022692"/>
    </source>
</evidence>
<dbReference type="PANTHER" id="PTHR37422">
    <property type="entry name" value="TEICHURONIC ACID BIOSYNTHESIS PROTEIN TUAE"/>
    <property type="match status" value="1"/>
</dbReference>
<dbReference type="AlphaFoldDB" id="A0A6B3NGA3"/>
<feature type="transmembrane region" description="Helical" evidence="5">
    <location>
        <begin position="54"/>
        <end position="74"/>
    </location>
</feature>
<evidence type="ECO:0000256" key="1">
    <source>
        <dbReference type="ARBA" id="ARBA00004141"/>
    </source>
</evidence>
<feature type="transmembrane region" description="Helical" evidence="5">
    <location>
        <begin position="222"/>
        <end position="255"/>
    </location>
</feature>
<comment type="caution">
    <text evidence="7">The sequence shown here is derived from an EMBL/GenBank/DDBJ whole genome shotgun (WGS) entry which is preliminary data.</text>
</comment>
<reference evidence="7" key="1">
    <citation type="submission" date="2019-11" db="EMBL/GenBank/DDBJ databases">
        <title>Genomic insights into an expanded diversity of filamentous marine cyanobacteria reveals the extraordinary biosynthetic potential of Moorea and Okeania.</title>
        <authorList>
            <person name="Ferreira Leao T."/>
            <person name="Wang M."/>
            <person name="Moss N."/>
            <person name="Da Silva R."/>
            <person name="Sanders J."/>
            <person name="Nurk S."/>
            <person name="Gurevich A."/>
            <person name="Humphrey G."/>
            <person name="Reher R."/>
            <person name="Zhu Q."/>
            <person name="Belda-Ferre P."/>
            <person name="Glukhov E."/>
            <person name="Rex R."/>
            <person name="Dorrestein P.C."/>
            <person name="Knight R."/>
            <person name="Pevzner P."/>
            <person name="Gerwick W.H."/>
            <person name="Gerwick L."/>
        </authorList>
    </citation>
    <scope>NUCLEOTIDE SEQUENCE</scope>
    <source>
        <strain evidence="7">SIO1C4</strain>
    </source>
</reference>
<feature type="transmembrane region" description="Helical" evidence="5">
    <location>
        <begin position="199"/>
        <end position="216"/>
    </location>
</feature>
<keyword evidence="2 5" id="KW-0812">Transmembrane</keyword>
<comment type="subcellular location">
    <subcellularLocation>
        <location evidence="1">Membrane</location>
        <topology evidence="1">Multi-pass membrane protein</topology>
    </subcellularLocation>
</comment>
<feature type="transmembrane region" description="Helical" evidence="5">
    <location>
        <begin position="158"/>
        <end position="179"/>
    </location>
</feature>
<dbReference type="Pfam" id="PF04932">
    <property type="entry name" value="Wzy_C"/>
    <property type="match status" value="1"/>
</dbReference>
<feature type="transmembrane region" description="Helical" evidence="5">
    <location>
        <begin position="409"/>
        <end position="427"/>
    </location>
</feature>
<evidence type="ECO:0000256" key="4">
    <source>
        <dbReference type="ARBA" id="ARBA00023136"/>
    </source>
</evidence>
<protein>
    <submittedName>
        <fullName evidence="7">Polymerase</fullName>
    </submittedName>
</protein>
<proteinExistence type="predicted"/>
<feature type="transmembrane region" description="Helical" evidence="5">
    <location>
        <begin position="20"/>
        <end position="42"/>
    </location>
</feature>
<accession>A0A6B3NGA3</accession>
<evidence type="ECO:0000313" key="7">
    <source>
        <dbReference type="EMBL" id="NER29044.1"/>
    </source>
</evidence>
<sequence>MFRHHEGRLHFAWNCTQLGLLILPLMPTFGIIGLLLASAETWRQKHRQIIRTPLNWGLALLSFWLIITACFAFNRTEAFLGLANLLPFFAVFAAFSVLIQTPAQLNRLAWMMVMPSLPVAILGLGQHFLGWKGLEQLHAVLGWVLAEGGNPPGRMASVFMYANILAAYLQIVLILSIGLWIEQFRAWRKIPNNSQNSKLWFLSILVIAQVIALFLTSSRNGWAIAILACLAFALDLGWHWLVAAVTAAVTSILWASFGSGFGGDWLRKIVPSYLWMRLSDQMYPDRPIALLRTTQWQFTWSMTLERPWLGWGLRNFTPLYEAQMNLWLGHPHNLVLMLTAEAGIPATLLLFGLVGWVIVEAIRLLRVWSVAAISSDRDHQPQHLILLTFLVAFGGCSLFNLLDVTLFDLRINTLVWLLLSAISGVVYRSRFTNSS</sequence>
<dbReference type="InterPro" id="IPR051533">
    <property type="entry name" value="WaaL-like"/>
</dbReference>
<gene>
    <name evidence="7" type="ORF">F6J89_15745</name>
</gene>
<dbReference type="EMBL" id="JAAHFQ010000300">
    <property type="protein sequence ID" value="NER29044.1"/>
    <property type="molecule type" value="Genomic_DNA"/>
</dbReference>
<name>A0A6B3NGA3_9CYAN</name>
<feature type="transmembrane region" description="Helical" evidence="5">
    <location>
        <begin position="80"/>
        <end position="99"/>
    </location>
</feature>